<proteinExistence type="predicted"/>
<dbReference type="RefSeq" id="WP_193522504.1">
    <property type="nucleotide sequence ID" value="NZ_CBCSDF010000022.1"/>
</dbReference>
<dbReference type="AlphaFoldDB" id="A0A8I2KMZ0"/>
<dbReference type="EMBL" id="CP137578">
    <property type="protein sequence ID" value="WOX28879.1"/>
    <property type="molecule type" value="Genomic_DNA"/>
</dbReference>
<dbReference type="Proteomes" id="UP000646877">
    <property type="component" value="Unassembled WGS sequence"/>
</dbReference>
<gene>
    <name evidence="1" type="ORF">F9Y85_21295</name>
    <name evidence="2" type="ORF">R5H13_00940</name>
</gene>
<name>A0A8I2KMZ0_9GAMM</name>
<evidence type="ECO:0000313" key="4">
    <source>
        <dbReference type="Proteomes" id="UP001304419"/>
    </source>
</evidence>
<reference evidence="1" key="1">
    <citation type="submission" date="2019-10" db="EMBL/GenBank/DDBJ databases">
        <authorList>
            <person name="Paulsen S."/>
        </authorList>
    </citation>
    <scope>NUCLEOTIDE SEQUENCE</scope>
    <source>
        <strain evidence="1">LMG 19692</strain>
    </source>
</reference>
<evidence type="ECO:0000313" key="2">
    <source>
        <dbReference type="EMBL" id="WOX28879.1"/>
    </source>
</evidence>
<organism evidence="1 3">
    <name type="scientific">Pseudoalteromonas maricaloris</name>
    <dbReference type="NCBI Taxonomy" id="184924"/>
    <lineage>
        <taxon>Bacteria</taxon>
        <taxon>Pseudomonadati</taxon>
        <taxon>Pseudomonadota</taxon>
        <taxon>Gammaproteobacteria</taxon>
        <taxon>Alteromonadales</taxon>
        <taxon>Pseudoalteromonadaceae</taxon>
        <taxon>Pseudoalteromonas</taxon>
    </lineage>
</organism>
<evidence type="ECO:0000313" key="1">
    <source>
        <dbReference type="EMBL" id="NLR23810.1"/>
    </source>
</evidence>
<dbReference type="EMBL" id="WEIA01000019">
    <property type="protein sequence ID" value="NLR23810.1"/>
    <property type="molecule type" value="Genomic_DNA"/>
</dbReference>
<dbReference type="Proteomes" id="UP001304419">
    <property type="component" value="Chromosome 1"/>
</dbReference>
<sequence>MELQQDTPLSLPLFLLDDNIENRDIDSPDAEVSVMLSENLLAHLCQNPKEDENISLHIDDYALNNISSTVTELIGAEHQLQLLINRGPILSAVLSTSSEALFVSPPVEMMPTFDLGLDDDEGE</sequence>
<evidence type="ECO:0000313" key="3">
    <source>
        <dbReference type="Proteomes" id="UP000646877"/>
    </source>
</evidence>
<protein>
    <submittedName>
        <fullName evidence="1">Uncharacterized protein</fullName>
    </submittedName>
</protein>
<accession>A0A8I2KMZ0</accession>
<keyword evidence="4" id="KW-1185">Reference proteome</keyword>
<reference evidence="2 4" key="2">
    <citation type="submission" date="2023-10" db="EMBL/GenBank/DDBJ databases">
        <title>To unveil natural product biosynthetic capacity in Pseudoalteromonas.</title>
        <authorList>
            <person name="Wang J."/>
        </authorList>
    </citation>
    <scope>NUCLEOTIDE SEQUENCE [LARGE SCALE GENOMIC DNA]</scope>
    <source>
        <strain evidence="2 4">DSM 15914</strain>
    </source>
</reference>